<proteinExistence type="predicted"/>
<keyword evidence="2" id="KW-1185">Reference proteome</keyword>
<protein>
    <submittedName>
        <fullName evidence="1">Uncharacterized protein</fullName>
    </submittedName>
</protein>
<gene>
    <name evidence="1" type="ORF">EGT74_23455</name>
</gene>
<dbReference type="EMBL" id="RPDH01000003">
    <property type="protein sequence ID" value="RPE05349.1"/>
    <property type="molecule type" value="Genomic_DNA"/>
</dbReference>
<organism evidence="1 2">
    <name type="scientific">Chitinophaga lutea</name>
    <dbReference type="NCBI Taxonomy" id="2488634"/>
    <lineage>
        <taxon>Bacteria</taxon>
        <taxon>Pseudomonadati</taxon>
        <taxon>Bacteroidota</taxon>
        <taxon>Chitinophagia</taxon>
        <taxon>Chitinophagales</taxon>
        <taxon>Chitinophagaceae</taxon>
        <taxon>Chitinophaga</taxon>
    </lineage>
</organism>
<dbReference type="AlphaFoldDB" id="A0A3N4PFR3"/>
<accession>A0A3N4PFR3</accession>
<reference evidence="1 2" key="1">
    <citation type="submission" date="2018-11" db="EMBL/GenBank/DDBJ databases">
        <title>Chitinophaga lutea sp.nov., isolate from arsenic contaminated soil.</title>
        <authorList>
            <person name="Zong Y."/>
        </authorList>
    </citation>
    <scope>NUCLEOTIDE SEQUENCE [LARGE SCALE GENOMIC DNA]</scope>
    <source>
        <strain evidence="1 2">ZY74</strain>
    </source>
</reference>
<sequence length="67" mass="7496">MGTFDVALLYADSRQKIQKGMIMGGVAGFSGDYYKKCVSLKLLNFKLTIWTNNNSILKHLRSRQPAG</sequence>
<name>A0A3N4PFR3_9BACT</name>
<comment type="caution">
    <text evidence="1">The sequence shown here is derived from an EMBL/GenBank/DDBJ whole genome shotgun (WGS) entry which is preliminary data.</text>
</comment>
<evidence type="ECO:0000313" key="2">
    <source>
        <dbReference type="Proteomes" id="UP000278351"/>
    </source>
</evidence>
<dbReference type="Proteomes" id="UP000278351">
    <property type="component" value="Unassembled WGS sequence"/>
</dbReference>
<evidence type="ECO:0000313" key="1">
    <source>
        <dbReference type="EMBL" id="RPE05349.1"/>
    </source>
</evidence>